<sequence>MRYVLNDFFFFFLVVNFSREKEKKKKRRRRNRFQFQTITICKYFFSIYSFRTGQPQKYKRAKGLRLLASGSKLLCSPLPLCGTAGGGYFSNFLEEVETSGGGPPAQSAAQPSGNSHSPLLDDCLKLLRGERDEQRLAGLLLVTKFCNKQDHSTILQVYRAVGPKFLLRLLRTGMGKVGGGGGGGAENRDAYLQLSVTVLAAFCRVPEIAASQDMLSLIPLFQEIISTGSASSVIEDCYEFVYLVANTHEDGVRALYDSGSMQLLASQLSTLPDGSPIVELAMRLVQLIISRLPAEKVFIEHPSELAILVVGLARLFALLQTALKFEALHLLSAILSSQCSAPVRGALNSMANSTWSTDMRVGIVAVLNNRVAPAEKLQALILAECTISIVGEEWLIGSVKLPDVQDPIPVDRCMLLVLGTSRVEIAVLLNELARLRDEASKSHSLNAEVIHMKQRNLAICYSLVEKVIKLVSKFGGDEDLHPDATISDSTLTMIISGLNETISVVLDYLEDVKDHGENKGDDLLASVRLIGSYLAETPHACGEKVKALLGYMLSIQGEDEASPFYSICFLIPMLCQITMRTDGCKLLASSGAYGAVIEYLIRLIAPTSSTVEDAGSVSLACDTILNFLMKREQIAFTFSGASFIKLLSALSHWTEDRGDPDSLMMASSICALILDSISEETLIRHPDLSNDDLVSLSQLMKRSLAMCGKGMMSDEESDLYQIVHACYLRWVDRFPRIKELIER</sequence>
<feature type="compositionally biased region" description="Polar residues" evidence="1">
    <location>
        <begin position="107"/>
        <end position="116"/>
    </location>
</feature>
<dbReference type="PANTHER" id="PTHR13109">
    <property type="entry name" value="NEUROCHONDRIN"/>
    <property type="match status" value="1"/>
</dbReference>
<evidence type="ECO:0008006" key="4">
    <source>
        <dbReference type="Google" id="ProtNLM"/>
    </source>
</evidence>
<proteinExistence type="predicted"/>
<dbReference type="InterPro" id="IPR016024">
    <property type="entry name" value="ARM-type_fold"/>
</dbReference>
<dbReference type="STRING" id="49390.A0A068VGI9"/>
<evidence type="ECO:0000313" key="2">
    <source>
        <dbReference type="EMBL" id="CDP18803.1"/>
    </source>
</evidence>
<dbReference type="InParanoid" id="A0A068VGI9"/>
<gene>
    <name evidence="2" type="ORF">GSCOC_T00005579001</name>
</gene>
<keyword evidence="3" id="KW-1185">Reference proteome</keyword>
<name>A0A068VGI9_COFCA</name>
<dbReference type="EMBL" id="HG739372">
    <property type="protein sequence ID" value="CDP18803.1"/>
    <property type="molecule type" value="Genomic_DNA"/>
</dbReference>
<dbReference type="SUPFAM" id="SSF48371">
    <property type="entry name" value="ARM repeat"/>
    <property type="match status" value="1"/>
</dbReference>
<dbReference type="OrthoDB" id="8962942at2759"/>
<reference evidence="3" key="1">
    <citation type="journal article" date="2014" name="Science">
        <title>The coffee genome provides insight into the convergent evolution of caffeine biosynthesis.</title>
        <authorList>
            <person name="Denoeud F."/>
            <person name="Carretero-Paulet L."/>
            <person name="Dereeper A."/>
            <person name="Droc G."/>
            <person name="Guyot R."/>
            <person name="Pietrella M."/>
            <person name="Zheng C."/>
            <person name="Alberti A."/>
            <person name="Anthony F."/>
            <person name="Aprea G."/>
            <person name="Aury J.M."/>
            <person name="Bento P."/>
            <person name="Bernard M."/>
            <person name="Bocs S."/>
            <person name="Campa C."/>
            <person name="Cenci A."/>
            <person name="Combes M.C."/>
            <person name="Crouzillat D."/>
            <person name="Da Silva C."/>
            <person name="Daddiego L."/>
            <person name="De Bellis F."/>
            <person name="Dussert S."/>
            <person name="Garsmeur O."/>
            <person name="Gayraud T."/>
            <person name="Guignon V."/>
            <person name="Jahn K."/>
            <person name="Jamilloux V."/>
            <person name="Joet T."/>
            <person name="Labadie K."/>
            <person name="Lan T."/>
            <person name="Leclercq J."/>
            <person name="Lepelley M."/>
            <person name="Leroy T."/>
            <person name="Li L.T."/>
            <person name="Librado P."/>
            <person name="Lopez L."/>
            <person name="Munoz A."/>
            <person name="Noel B."/>
            <person name="Pallavicini A."/>
            <person name="Perrotta G."/>
            <person name="Poncet V."/>
            <person name="Pot D."/>
            <person name="Priyono X."/>
            <person name="Rigoreau M."/>
            <person name="Rouard M."/>
            <person name="Rozas J."/>
            <person name="Tranchant-Dubreuil C."/>
            <person name="VanBuren R."/>
            <person name="Zhang Q."/>
            <person name="Andrade A.C."/>
            <person name="Argout X."/>
            <person name="Bertrand B."/>
            <person name="de Kochko A."/>
            <person name="Graziosi G."/>
            <person name="Henry R.J."/>
            <person name="Jayarama X."/>
            <person name="Ming R."/>
            <person name="Nagai C."/>
            <person name="Rounsley S."/>
            <person name="Sankoff D."/>
            <person name="Giuliano G."/>
            <person name="Albert V.A."/>
            <person name="Wincker P."/>
            <person name="Lashermes P."/>
        </authorList>
    </citation>
    <scope>NUCLEOTIDE SEQUENCE [LARGE SCALE GENOMIC DNA]</scope>
    <source>
        <strain evidence="3">cv. DH200-94</strain>
    </source>
</reference>
<organism evidence="2 3">
    <name type="scientific">Coffea canephora</name>
    <name type="common">Robusta coffee</name>
    <dbReference type="NCBI Taxonomy" id="49390"/>
    <lineage>
        <taxon>Eukaryota</taxon>
        <taxon>Viridiplantae</taxon>
        <taxon>Streptophyta</taxon>
        <taxon>Embryophyta</taxon>
        <taxon>Tracheophyta</taxon>
        <taxon>Spermatophyta</taxon>
        <taxon>Magnoliopsida</taxon>
        <taxon>eudicotyledons</taxon>
        <taxon>Gunneridae</taxon>
        <taxon>Pentapetalae</taxon>
        <taxon>asterids</taxon>
        <taxon>lamiids</taxon>
        <taxon>Gentianales</taxon>
        <taxon>Rubiaceae</taxon>
        <taxon>Ixoroideae</taxon>
        <taxon>Gardenieae complex</taxon>
        <taxon>Bertiereae - Coffeeae clade</taxon>
        <taxon>Coffeeae</taxon>
        <taxon>Coffea</taxon>
    </lineage>
</organism>
<evidence type="ECO:0000313" key="3">
    <source>
        <dbReference type="Proteomes" id="UP000295252"/>
    </source>
</evidence>
<accession>A0A068VGI9</accession>
<dbReference type="AlphaFoldDB" id="A0A068VGI9"/>
<protein>
    <recommendedName>
        <fullName evidence="4">Neurochondrin</fullName>
    </recommendedName>
</protein>
<dbReference type="PhylomeDB" id="A0A068VGI9"/>
<dbReference type="InterPro" id="IPR008709">
    <property type="entry name" value="Neurochondrin"/>
</dbReference>
<dbReference type="Pfam" id="PF05536">
    <property type="entry name" value="Neurochondrin"/>
    <property type="match status" value="1"/>
</dbReference>
<evidence type="ECO:0000256" key="1">
    <source>
        <dbReference type="SAM" id="MobiDB-lite"/>
    </source>
</evidence>
<dbReference type="Gramene" id="CDP18803">
    <property type="protein sequence ID" value="CDP18803"/>
    <property type="gene ID" value="GSCOC_T00005579001"/>
</dbReference>
<dbReference type="FunCoup" id="A0A068VGI9">
    <property type="interactions" value="1140"/>
</dbReference>
<feature type="region of interest" description="Disordered" evidence="1">
    <location>
        <begin position="97"/>
        <end position="116"/>
    </location>
</feature>
<dbReference type="PANTHER" id="PTHR13109:SF7">
    <property type="entry name" value="NEUROCHONDRIN"/>
    <property type="match status" value="1"/>
</dbReference>
<dbReference type="Proteomes" id="UP000295252">
    <property type="component" value="Chromosome X"/>
</dbReference>
<dbReference type="OMA" id="IVHYKKP"/>